<gene>
    <name evidence="2" type="ORF">DEBURN_LOCUS829</name>
</gene>
<comment type="caution">
    <text evidence="2">The sequence shown here is derived from an EMBL/GenBank/DDBJ whole genome shotgun (WGS) entry which is preliminary data.</text>
</comment>
<dbReference type="OrthoDB" id="10482477at2759"/>
<protein>
    <submittedName>
        <fullName evidence="2">2358_t:CDS:1</fullName>
    </submittedName>
</protein>
<sequence length="171" mass="20003">MPKQKKNKSTKSPKTKKPAKKTKNGNAFFVYRTLLSSGSNRMEDHSVIASREWSNLNEEQKKIYFEIYELVVNKYSVDTNADGHPFITLQYNPNINKEESIEFNYSNLKRIYDMLSEKKSSTGFQSNDNTMEEIPTIQNDNLTINYPYYYDQTQIISSSWQILLHLTSFIT</sequence>
<dbReference type="Gene3D" id="1.10.30.10">
    <property type="entry name" value="High mobility group box domain"/>
    <property type="match status" value="1"/>
</dbReference>
<keyword evidence="3" id="KW-1185">Reference proteome</keyword>
<dbReference type="EMBL" id="CAJVPK010000030">
    <property type="protein sequence ID" value="CAG8435151.1"/>
    <property type="molecule type" value="Genomic_DNA"/>
</dbReference>
<evidence type="ECO:0000313" key="2">
    <source>
        <dbReference type="EMBL" id="CAG8435151.1"/>
    </source>
</evidence>
<dbReference type="Proteomes" id="UP000789706">
    <property type="component" value="Unassembled WGS sequence"/>
</dbReference>
<accession>A0A9N8V573</accession>
<reference evidence="2" key="1">
    <citation type="submission" date="2021-06" db="EMBL/GenBank/DDBJ databases">
        <authorList>
            <person name="Kallberg Y."/>
            <person name="Tangrot J."/>
            <person name="Rosling A."/>
        </authorList>
    </citation>
    <scope>NUCLEOTIDE SEQUENCE</scope>
    <source>
        <strain evidence="2">AZ414A</strain>
    </source>
</reference>
<evidence type="ECO:0000256" key="1">
    <source>
        <dbReference type="SAM" id="MobiDB-lite"/>
    </source>
</evidence>
<dbReference type="AlphaFoldDB" id="A0A9N8V573"/>
<feature type="region of interest" description="Disordered" evidence="1">
    <location>
        <begin position="1"/>
        <end position="22"/>
    </location>
</feature>
<name>A0A9N8V573_9GLOM</name>
<proteinExistence type="predicted"/>
<evidence type="ECO:0000313" key="3">
    <source>
        <dbReference type="Proteomes" id="UP000789706"/>
    </source>
</evidence>
<dbReference type="InterPro" id="IPR036910">
    <property type="entry name" value="HMG_box_dom_sf"/>
</dbReference>
<dbReference type="SUPFAM" id="SSF47095">
    <property type="entry name" value="HMG-box"/>
    <property type="match status" value="1"/>
</dbReference>
<organism evidence="2 3">
    <name type="scientific">Diversispora eburnea</name>
    <dbReference type="NCBI Taxonomy" id="1213867"/>
    <lineage>
        <taxon>Eukaryota</taxon>
        <taxon>Fungi</taxon>
        <taxon>Fungi incertae sedis</taxon>
        <taxon>Mucoromycota</taxon>
        <taxon>Glomeromycotina</taxon>
        <taxon>Glomeromycetes</taxon>
        <taxon>Diversisporales</taxon>
        <taxon>Diversisporaceae</taxon>
        <taxon>Diversispora</taxon>
    </lineage>
</organism>